<proteinExistence type="predicted"/>
<protein>
    <submittedName>
        <fullName evidence="1">Uncharacterized protein</fullName>
    </submittedName>
</protein>
<organism evidence="1">
    <name type="scientific">Candidatus Methanophaga sp. ANME-1 ERB7</name>
    <dbReference type="NCBI Taxonomy" id="2759913"/>
    <lineage>
        <taxon>Archaea</taxon>
        <taxon>Methanobacteriati</taxon>
        <taxon>Methanobacteriota</taxon>
        <taxon>Stenosarchaea group</taxon>
        <taxon>Methanomicrobia</taxon>
        <taxon>Candidatus Methanophagales</taxon>
        <taxon>Candidatus Methanophagaceae</taxon>
        <taxon>Candidatus Methanophaga</taxon>
    </lineage>
</organism>
<reference evidence="1" key="1">
    <citation type="submission" date="2020-06" db="EMBL/GenBank/DDBJ databases">
        <title>Unique genomic features of the anaerobic methanotrophic archaea.</title>
        <authorList>
            <person name="Chadwick G.L."/>
            <person name="Skennerton C.T."/>
            <person name="Laso-Perez R."/>
            <person name="Leu A.O."/>
            <person name="Speth D.R."/>
            <person name="Yu H."/>
            <person name="Morgan-Lang C."/>
            <person name="Hatzenpichler R."/>
            <person name="Goudeau D."/>
            <person name="Malmstrom R."/>
            <person name="Brazelton W.J."/>
            <person name="Woyke T."/>
            <person name="Hallam S.J."/>
            <person name="Tyson G.W."/>
            <person name="Wegener G."/>
            <person name="Boetius A."/>
            <person name="Orphan V."/>
        </authorList>
    </citation>
    <scope>NUCLEOTIDE SEQUENCE</scope>
</reference>
<accession>A0A7G9Z2L6</accession>
<dbReference type="InterPro" id="IPR046720">
    <property type="entry name" value="DUF6612"/>
</dbReference>
<gene>
    <name evidence="1" type="ORF">DBMFGOPN_00007</name>
</gene>
<evidence type="ECO:0000313" key="1">
    <source>
        <dbReference type="EMBL" id="QNO54500.1"/>
    </source>
</evidence>
<dbReference type="EMBL" id="MT631583">
    <property type="protein sequence ID" value="QNO54500.1"/>
    <property type="molecule type" value="Genomic_DNA"/>
</dbReference>
<dbReference type="Pfam" id="PF20316">
    <property type="entry name" value="DUF6612"/>
    <property type="match status" value="1"/>
</dbReference>
<dbReference type="AlphaFoldDB" id="A0A7G9Z2L6"/>
<dbReference type="Gene3D" id="2.50.20.20">
    <property type="match status" value="1"/>
</dbReference>
<name>A0A7G9Z2L6_9EURY</name>
<sequence length="189" mass="21752">MPSQDQLELQMELLNCSNVTLLDDEVVNDTDCYVLKFELDFKKLLEYLMSQITMDELGIPGFENQDVMDNDEIEDAINMMNMSTTEWIAKDTYLVMKAEATLDMTTTSPDTEEEATIAIDFNMTFYDYNVPVSIVLPPEAEDATDISDVFGILPGENEKDIPQLFMTTVYFTFFTGSWEWMRFHESGMQ</sequence>